<feature type="domain" description="DUF4124" evidence="2">
    <location>
        <begin position="8"/>
        <end position="54"/>
    </location>
</feature>
<accession>A0A2V4L657</accession>
<dbReference type="InterPro" id="IPR025392">
    <property type="entry name" value="DUF4124"/>
</dbReference>
<feature type="chain" id="PRO_5016004070" evidence="1">
    <location>
        <begin position="18"/>
        <end position="141"/>
    </location>
</feature>
<dbReference type="AlphaFoldDB" id="A0A2V4L657"/>
<dbReference type="EMBL" id="QJRX01000003">
    <property type="protein sequence ID" value="PYC27318.1"/>
    <property type="molecule type" value="Genomic_DNA"/>
</dbReference>
<evidence type="ECO:0000256" key="1">
    <source>
        <dbReference type="SAM" id="SignalP"/>
    </source>
</evidence>
<reference evidence="3 4" key="1">
    <citation type="submission" date="2018-06" db="EMBL/GenBank/DDBJ databases">
        <title>Pseudomonas diversity within urban Lake Michigan freshwaters.</title>
        <authorList>
            <person name="Batrich M."/>
            <person name="Hatzopoulos T."/>
            <person name="Putonti C."/>
        </authorList>
    </citation>
    <scope>NUCLEOTIDE SEQUENCE [LARGE SCALE GENOMIC DNA]</scope>
    <source>
        <strain evidence="3 4">MB-090714</strain>
    </source>
</reference>
<dbReference type="RefSeq" id="WP_110681620.1">
    <property type="nucleotide sequence ID" value="NZ_QJRX01000003.1"/>
</dbReference>
<keyword evidence="1" id="KW-0732">Signal</keyword>
<feature type="signal peptide" evidence="1">
    <location>
        <begin position="1"/>
        <end position="17"/>
    </location>
</feature>
<evidence type="ECO:0000313" key="3">
    <source>
        <dbReference type="EMBL" id="PYC27318.1"/>
    </source>
</evidence>
<proteinExistence type="predicted"/>
<protein>
    <submittedName>
        <fullName evidence="3">DUF4124 domain-containing protein</fullName>
    </submittedName>
</protein>
<evidence type="ECO:0000313" key="4">
    <source>
        <dbReference type="Proteomes" id="UP000248146"/>
    </source>
</evidence>
<dbReference type="Proteomes" id="UP000248146">
    <property type="component" value="Unassembled WGS sequence"/>
</dbReference>
<dbReference type="Pfam" id="PF13511">
    <property type="entry name" value="DUF4124"/>
    <property type="match status" value="1"/>
</dbReference>
<name>A0A2V4L657_AQUAC</name>
<dbReference type="OrthoDB" id="7068596at2"/>
<sequence>MRHLLFIVLFAPALASAEIYRWTDAQGRVHFGERPGGANAETVEVKPQVVERDAATLERERRTQQFYDARREEQAQAETRAAAARAERHQECSELRRRLAQISEDGRYFSSEANGERRYYSDDEMASARSRLSSRIAERCG</sequence>
<gene>
    <name evidence="3" type="ORF">DMO17_06115</name>
</gene>
<evidence type="ECO:0000259" key="2">
    <source>
        <dbReference type="Pfam" id="PF13511"/>
    </source>
</evidence>
<comment type="caution">
    <text evidence="3">The sequence shown here is derived from an EMBL/GenBank/DDBJ whole genome shotgun (WGS) entry which is preliminary data.</text>
</comment>
<organism evidence="3 4">
    <name type="scientific">Aquipseudomonas alcaligenes</name>
    <name type="common">Pseudomonas alcaligenes</name>
    <dbReference type="NCBI Taxonomy" id="43263"/>
    <lineage>
        <taxon>Bacteria</taxon>
        <taxon>Pseudomonadati</taxon>
        <taxon>Pseudomonadota</taxon>
        <taxon>Gammaproteobacteria</taxon>
        <taxon>Pseudomonadales</taxon>
        <taxon>Pseudomonadaceae</taxon>
        <taxon>Aquipseudomonas</taxon>
    </lineage>
</organism>